<feature type="transmembrane region" description="Helical" evidence="7">
    <location>
        <begin position="187"/>
        <end position="206"/>
    </location>
</feature>
<comment type="caution">
    <text evidence="9">The sequence shown here is derived from an EMBL/GenBank/DDBJ whole genome shotgun (WGS) entry which is preliminary data.</text>
</comment>
<feature type="transmembrane region" description="Helical" evidence="7">
    <location>
        <begin position="84"/>
        <end position="105"/>
    </location>
</feature>
<evidence type="ECO:0000313" key="9">
    <source>
        <dbReference type="EMBL" id="MDQ0167781.1"/>
    </source>
</evidence>
<dbReference type="RefSeq" id="WP_307396976.1">
    <property type="nucleotide sequence ID" value="NZ_BAAADK010000049.1"/>
</dbReference>
<evidence type="ECO:0000256" key="3">
    <source>
        <dbReference type="ARBA" id="ARBA00022448"/>
    </source>
</evidence>
<dbReference type="InterPro" id="IPR000515">
    <property type="entry name" value="MetI-like"/>
</dbReference>
<evidence type="ECO:0000259" key="8">
    <source>
        <dbReference type="PROSITE" id="PS50928"/>
    </source>
</evidence>
<dbReference type="Gene3D" id="1.10.3720.10">
    <property type="entry name" value="MetI-like"/>
    <property type="match status" value="1"/>
</dbReference>
<dbReference type="CDD" id="cd06261">
    <property type="entry name" value="TM_PBP2"/>
    <property type="match status" value="1"/>
</dbReference>
<evidence type="ECO:0000256" key="6">
    <source>
        <dbReference type="ARBA" id="ARBA00023136"/>
    </source>
</evidence>
<evidence type="ECO:0000313" key="10">
    <source>
        <dbReference type="Proteomes" id="UP001235840"/>
    </source>
</evidence>
<evidence type="ECO:0000256" key="2">
    <source>
        <dbReference type="ARBA" id="ARBA00004196"/>
    </source>
</evidence>
<keyword evidence="10" id="KW-1185">Reference proteome</keyword>
<accession>A0ABT9W3F8</accession>
<protein>
    <submittedName>
        <fullName evidence="9">Phosphonate transport system permease protein</fullName>
    </submittedName>
</protein>
<dbReference type="Pfam" id="PF00528">
    <property type="entry name" value="BPD_transp_1"/>
    <property type="match status" value="1"/>
</dbReference>
<dbReference type="PANTHER" id="PTHR30043:SF8">
    <property type="entry name" value="ABC TRANSPORTER, PERMEASE PROTEIN CC0363, PUTATIVE-RELATED"/>
    <property type="match status" value="1"/>
</dbReference>
<feature type="transmembrane region" description="Helical" evidence="7">
    <location>
        <begin position="241"/>
        <end position="263"/>
    </location>
</feature>
<evidence type="ECO:0000256" key="4">
    <source>
        <dbReference type="ARBA" id="ARBA00022692"/>
    </source>
</evidence>
<name>A0ABT9W3F8_9BACI</name>
<dbReference type="PANTHER" id="PTHR30043">
    <property type="entry name" value="PHOSPHONATES TRANSPORT SYSTEM PERMEASE PROTEIN"/>
    <property type="match status" value="1"/>
</dbReference>
<sequence>MSSQREPIELQKPNRSKYWIRFFIIVGIMGVLYYIALSQTNIVLRNTETSILGMLDRLFIQPFLTESITSRVPDYIGYMIETLAIAYAGTLIGAILAIPFGFLAARNMVGKKAQIGKSISNAVRAFPEIMFAIIFVMSVGMGPYAGVLAIGINSIGMLSKLYSEVIESIDMSVVEALKASGANKIQTIWYGVIPQIIPEFSSYAIYRFEIDVRSATVLGIVGAGGIGAPLILAANQRNWEAVGMMLIIIIVVVTLIDYLSAFIRRRIV</sequence>
<keyword evidence="3 7" id="KW-0813">Transport</keyword>
<keyword evidence="4 7" id="KW-0812">Transmembrane</keyword>
<dbReference type="PROSITE" id="PS50928">
    <property type="entry name" value="ABC_TM1"/>
    <property type="match status" value="1"/>
</dbReference>
<organism evidence="9 10">
    <name type="scientific">Caldalkalibacillus horti</name>
    <dbReference type="NCBI Taxonomy" id="77523"/>
    <lineage>
        <taxon>Bacteria</taxon>
        <taxon>Bacillati</taxon>
        <taxon>Bacillota</taxon>
        <taxon>Bacilli</taxon>
        <taxon>Bacillales</taxon>
        <taxon>Bacillaceae</taxon>
        <taxon>Caldalkalibacillus</taxon>
    </lineage>
</organism>
<dbReference type="InterPro" id="IPR035906">
    <property type="entry name" value="MetI-like_sf"/>
</dbReference>
<feature type="transmembrane region" description="Helical" evidence="7">
    <location>
        <begin position="215"/>
        <end position="235"/>
    </location>
</feature>
<reference evidence="9 10" key="1">
    <citation type="submission" date="2023-07" db="EMBL/GenBank/DDBJ databases">
        <title>Genomic Encyclopedia of Type Strains, Phase IV (KMG-IV): sequencing the most valuable type-strain genomes for metagenomic binning, comparative biology and taxonomic classification.</title>
        <authorList>
            <person name="Goeker M."/>
        </authorList>
    </citation>
    <scope>NUCLEOTIDE SEQUENCE [LARGE SCALE GENOMIC DNA]</scope>
    <source>
        <strain evidence="9 10">DSM 12751</strain>
    </source>
</reference>
<feature type="transmembrane region" description="Helical" evidence="7">
    <location>
        <begin position="18"/>
        <end position="36"/>
    </location>
</feature>
<evidence type="ECO:0000256" key="7">
    <source>
        <dbReference type="RuleBase" id="RU363032"/>
    </source>
</evidence>
<dbReference type="EMBL" id="JAUSTY010000020">
    <property type="protein sequence ID" value="MDQ0167781.1"/>
    <property type="molecule type" value="Genomic_DNA"/>
</dbReference>
<dbReference type="SUPFAM" id="SSF161098">
    <property type="entry name" value="MetI-like"/>
    <property type="match status" value="1"/>
</dbReference>
<feature type="transmembrane region" description="Helical" evidence="7">
    <location>
        <begin position="126"/>
        <end position="152"/>
    </location>
</feature>
<feature type="domain" description="ABC transmembrane type-1" evidence="8">
    <location>
        <begin position="79"/>
        <end position="260"/>
    </location>
</feature>
<dbReference type="NCBIfam" id="TIGR01097">
    <property type="entry name" value="PhnE"/>
    <property type="match status" value="1"/>
</dbReference>
<dbReference type="Proteomes" id="UP001235840">
    <property type="component" value="Unassembled WGS sequence"/>
</dbReference>
<evidence type="ECO:0000256" key="5">
    <source>
        <dbReference type="ARBA" id="ARBA00022989"/>
    </source>
</evidence>
<dbReference type="InterPro" id="IPR005769">
    <property type="entry name" value="PhnE/PtxC"/>
</dbReference>
<comment type="similarity">
    <text evidence="7">Belongs to the binding-protein-dependent transport system permease family.</text>
</comment>
<comment type="subcellular location">
    <subcellularLocation>
        <location evidence="2">Cell envelope</location>
    </subcellularLocation>
    <subcellularLocation>
        <location evidence="7">Cell membrane</location>
        <topology evidence="7">Multi-pass membrane protein</topology>
    </subcellularLocation>
    <subcellularLocation>
        <location evidence="1">Membrane</location>
        <topology evidence="1">Multi-pass membrane protein</topology>
    </subcellularLocation>
</comment>
<keyword evidence="6 7" id="KW-0472">Membrane</keyword>
<proteinExistence type="inferred from homology"/>
<evidence type="ECO:0000256" key="1">
    <source>
        <dbReference type="ARBA" id="ARBA00004141"/>
    </source>
</evidence>
<keyword evidence="5 7" id="KW-1133">Transmembrane helix</keyword>
<gene>
    <name evidence="9" type="ORF">J2S11_003710</name>
</gene>